<evidence type="ECO:0000256" key="1">
    <source>
        <dbReference type="SAM" id="SignalP"/>
    </source>
</evidence>
<organism evidence="3 4">
    <name type="scientific">Cinchona calisaya</name>
    <dbReference type="NCBI Taxonomy" id="153742"/>
    <lineage>
        <taxon>Eukaryota</taxon>
        <taxon>Viridiplantae</taxon>
        <taxon>Streptophyta</taxon>
        <taxon>Embryophyta</taxon>
        <taxon>Tracheophyta</taxon>
        <taxon>Spermatophyta</taxon>
        <taxon>Magnoliopsida</taxon>
        <taxon>eudicotyledons</taxon>
        <taxon>Gunneridae</taxon>
        <taxon>Pentapetalae</taxon>
        <taxon>asterids</taxon>
        <taxon>lamiids</taxon>
        <taxon>Gentianales</taxon>
        <taxon>Rubiaceae</taxon>
        <taxon>Cinchonoideae</taxon>
        <taxon>Cinchoneae</taxon>
        <taxon>Cinchona</taxon>
    </lineage>
</organism>
<feature type="signal peptide" evidence="1">
    <location>
        <begin position="1"/>
        <end position="28"/>
    </location>
</feature>
<accession>A0ABD3B4D1</accession>
<dbReference type="SUPFAM" id="SSF81383">
    <property type="entry name" value="F-box domain"/>
    <property type="match status" value="1"/>
</dbReference>
<dbReference type="InterPro" id="IPR013187">
    <property type="entry name" value="F-box-assoc_dom_typ3"/>
</dbReference>
<dbReference type="AlphaFoldDB" id="A0ABD3B4D1"/>
<feature type="chain" id="PRO_5044756567" description="F-box domain-containing protein" evidence="1">
    <location>
        <begin position="29"/>
        <end position="417"/>
    </location>
</feature>
<gene>
    <name evidence="3" type="ORF">ACH5RR_001739</name>
</gene>
<keyword evidence="1" id="KW-0732">Signal</keyword>
<dbReference type="SMART" id="SM00256">
    <property type="entry name" value="FBOX"/>
    <property type="match status" value="1"/>
</dbReference>
<dbReference type="Gene3D" id="1.20.1280.50">
    <property type="match status" value="1"/>
</dbReference>
<protein>
    <recommendedName>
        <fullName evidence="2">F-box domain-containing protein</fullName>
    </recommendedName>
</protein>
<dbReference type="Proteomes" id="UP001630127">
    <property type="component" value="Unassembled WGS sequence"/>
</dbReference>
<dbReference type="PANTHER" id="PTHR31672">
    <property type="entry name" value="BNACNNG10540D PROTEIN"/>
    <property type="match status" value="1"/>
</dbReference>
<comment type="caution">
    <text evidence="3">The sequence shown here is derived from an EMBL/GenBank/DDBJ whole genome shotgun (WGS) entry which is preliminary data.</text>
</comment>
<dbReference type="Pfam" id="PF08268">
    <property type="entry name" value="FBA_3"/>
    <property type="match status" value="1"/>
</dbReference>
<dbReference type="PROSITE" id="PS50181">
    <property type="entry name" value="FBOX"/>
    <property type="match status" value="1"/>
</dbReference>
<dbReference type="NCBIfam" id="TIGR01640">
    <property type="entry name" value="F_box_assoc_1"/>
    <property type="match status" value="1"/>
</dbReference>
<dbReference type="EMBL" id="JBJUIK010000001">
    <property type="protein sequence ID" value="KAL3538373.1"/>
    <property type="molecule type" value="Genomic_DNA"/>
</dbReference>
<dbReference type="InterPro" id="IPR036047">
    <property type="entry name" value="F-box-like_dom_sf"/>
</dbReference>
<dbReference type="PANTHER" id="PTHR31672:SF2">
    <property type="entry name" value="F-BOX DOMAIN-CONTAINING PROTEIN"/>
    <property type="match status" value="1"/>
</dbReference>
<evidence type="ECO:0000313" key="4">
    <source>
        <dbReference type="Proteomes" id="UP001630127"/>
    </source>
</evidence>
<dbReference type="InterPro" id="IPR001810">
    <property type="entry name" value="F-box_dom"/>
</dbReference>
<dbReference type="InterPro" id="IPR017451">
    <property type="entry name" value="F-box-assoc_interact_dom"/>
</dbReference>
<reference evidence="3 4" key="1">
    <citation type="submission" date="2024-11" db="EMBL/GenBank/DDBJ databases">
        <title>A near-complete genome assembly of Cinchona calisaya.</title>
        <authorList>
            <person name="Lian D.C."/>
            <person name="Zhao X.W."/>
            <person name="Wei L."/>
        </authorList>
    </citation>
    <scope>NUCLEOTIDE SEQUENCE [LARGE SCALE GENOMIC DNA]</scope>
    <source>
        <tissue evidence="3">Nenye</tissue>
    </source>
</reference>
<feature type="domain" description="F-box" evidence="2">
    <location>
        <begin position="31"/>
        <end position="76"/>
    </location>
</feature>
<keyword evidence="4" id="KW-1185">Reference proteome</keyword>
<proteinExistence type="predicted"/>
<dbReference type="InterPro" id="IPR050796">
    <property type="entry name" value="SCF_F-box_component"/>
</dbReference>
<sequence length="417" mass="48532">MNFHPVILSCLSWLLALWSQLLLALTRGRRLRASRHLPDEILVQILTKLPAKSVVRCRCVCRRWKALTSTPAFLELHQKNSNITRSITVNRWQSDWFWNRKKSTSHECTILNSFDCPVLKSSYPHKFLYSSNGLLIFLEEFPSNSRLQHFILLNPATRQKVRLVTPPGSIYGVFFHPLVKDHHQYCVLWGEESSSLYKLLVLRESCYWRELHHDVNGPVPWQPRLQTPPVIVNDVLYWMVGCRHGTRILPRHCGQSIMAFNTKTEKFSAMSHPGPQDQWCKEDPEHLRMHLLEMDDHGLLCLCECAELEPLITIWIYENSRSLWIRRHAVSVKVDISNYPFSKVRPVAFVNGEVYAEWPREVWGGGGSFAFNLVLGTVKSFRRLRMFGIEDETSVIIMYAHTPSLIPINNCETEIWM</sequence>
<dbReference type="Pfam" id="PF12937">
    <property type="entry name" value="F-box-like"/>
    <property type="match status" value="1"/>
</dbReference>
<evidence type="ECO:0000259" key="2">
    <source>
        <dbReference type="PROSITE" id="PS50181"/>
    </source>
</evidence>
<evidence type="ECO:0000313" key="3">
    <source>
        <dbReference type="EMBL" id="KAL3538373.1"/>
    </source>
</evidence>
<name>A0ABD3B4D1_9GENT</name>